<sequence>MRHYRLFMEALWRADRRRFMVVAVGVLATGLLPAVLMVASGRVIEAITGVVTGDQDSARRGLMAVAWFVVFSLLMAGARWMTATAQAGLSQRLLAWVEDRLATAVLGPATVAHLEDPAVMAEIDAASEASRENVYYWALRGFVQSSTVRLTGVVSAVVLLALSWWAPLLLVAGYAGLLVAYVRWEQVSADDLSETIATSRRRSEYYRELLAEPAAAKEVRIFGLAGWLDFRFGSVWLAAMEAVWRRRGRVQRLLTLGTLGLVAVHVVVVGGLAHAALAGTISVAAVAVFVQAIAGMDGLISAQYDSLGVAKAGTALARLRTLSTRLEQSSAAPVEDADPGPCAVELRDVTFHYPGSKRAILDHLDLRVEPGSSLAIVGVNGAGKSTLTKLLAGLYRPDSGAVLVDGKPADPAGGRVAAVFQSFGRYELSLRDNVTLGAPGIDDREVEKALGLAGAARLGATLDTPLAAAYDGGTDLSGGQWQRVALARALVAVERGAGLLILDEPTASLDVRAEIELFEQFLEVTRGVTTILVSHRLSSVRHADRIVLLDGAHVVEDGTHEELMTAGGGYATMFTLQASRFAVGVADAG</sequence>
<feature type="transmembrane region" description="Helical" evidence="7">
    <location>
        <begin position="64"/>
        <end position="82"/>
    </location>
</feature>
<comment type="caution">
    <text evidence="9">The sequence shown here is derived from an EMBL/GenBank/DDBJ whole genome shotgun (WGS) entry which is preliminary data.</text>
</comment>
<dbReference type="Gene3D" id="1.20.1560.10">
    <property type="entry name" value="ABC transporter type 1, transmembrane domain"/>
    <property type="match status" value="1"/>
</dbReference>
<comment type="subcellular location">
    <subcellularLocation>
        <location evidence="1">Cell membrane</location>
        <topology evidence="1">Multi-pass membrane protein</topology>
    </subcellularLocation>
</comment>
<evidence type="ECO:0000256" key="7">
    <source>
        <dbReference type="SAM" id="Phobius"/>
    </source>
</evidence>
<keyword evidence="2 7" id="KW-0812">Transmembrane</keyword>
<dbReference type="SMART" id="SM00382">
    <property type="entry name" value="AAA"/>
    <property type="match status" value="1"/>
</dbReference>
<dbReference type="GO" id="GO:0005524">
    <property type="term" value="F:ATP binding"/>
    <property type="evidence" value="ECO:0007669"/>
    <property type="project" value="UniProtKB-KW"/>
</dbReference>
<evidence type="ECO:0000256" key="5">
    <source>
        <dbReference type="ARBA" id="ARBA00022989"/>
    </source>
</evidence>
<keyword evidence="4 9" id="KW-0067">ATP-binding</keyword>
<name>A0A927N0D4_9ACTN</name>
<evidence type="ECO:0000313" key="9">
    <source>
        <dbReference type="EMBL" id="MBE1609849.1"/>
    </source>
</evidence>
<dbReference type="InterPro" id="IPR017871">
    <property type="entry name" value="ABC_transporter-like_CS"/>
</dbReference>
<feature type="domain" description="ABC transporter" evidence="8">
    <location>
        <begin position="344"/>
        <end position="576"/>
    </location>
</feature>
<feature type="transmembrane region" description="Helical" evidence="7">
    <location>
        <begin position="219"/>
        <end position="238"/>
    </location>
</feature>
<dbReference type="GO" id="GO:0016887">
    <property type="term" value="F:ATP hydrolysis activity"/>
    <property type="evidence" value="ECO:0007669"/>
    <property type="project" value="InterPro"/>
</dbReference>
<dbReference type="RefSeq" id="WP_192753352.1">
    <property type="nucleotide sequence ID" value="NZ_BAABJL010000218.1"/>
</dbReference>
<accession>A0A927N0D4</accession>
<keyword evidence="10" id="KW-1185">Reference proteome</keyword>
<feature type="transmembrane region" description="Helical" evidence="7">
    <location>
        <begin position="150"/>
        <end position="182"/>
    </location>
</feature>
<evidence type="ECO:0000256" key="2">
    <source>
        <dbReference type="ARBA" id="ARBA00022692"/>
    </source>
</evidence>
<reference evidence="9" key="1">
    <citation type="submission" date="2020-10" db="EMBL/GenBank/DDBJ databases">
        <title>Sequencing the genomes of 1000 actinobacteria strains.</title>
        <authorList>
            <person name="Klenk H.-P."/>
        </authorList>
    </citation>
    <scope>NUCLEOTIDE SEQUENCE</scope>
    <source>
        <strain evidence="9">DSM 45354</strain>
    </source>
</reference>
<proteinExistence type="predicted"/>
<dbReference type="GO" id="GO:0005886">
    <property type="term" value="C:plasma membrane"/>
    <property type="evidence" value="ECO:0007669"/>
    <property type="project" value="UniProtKB-SubCell"/>
</dbReference>
<dbReference type="AlphaFoldDB" id="A0A927N0D4"/>
<dbReference type="PANTHER" id="PTHR43394:SF1">
    <property type="entry name" value="ATP-BINDING CASSETTE SUB-FAMILY B MEMBER 10, MITOCHONDRIAL"/>
    <property type="match status" value="1"/>
</dbReference>
<gene>
    <name evidence="9" type="ORF">HEB94_006697</name>
</gene>
<evidence type="ECO:0000256" key="1">
    <source>
        <dbReference type="ARBA" id="ARBA00004651"/>
    </source>
</evidence>
<dbReference type="EMBL" id="JADBEM010000001">
    <property type="protein sequence ID" value="MBE1609849.1"/>
    <property type="molecule type" value="Genomic_DNA"/>
</dbReference>
<dbReference type="InterPro" id="IPR003439">
    <property type="entry name" value="ABC_transporter-like_ATP-bd"/>
</dbReference>
<feature type="transmembrane region" description="Helical" evidence="7">
    <location>
        <begin position="21"/>
        <end position="44"/>
    </location>
</feature>
<dbReference type="InterPro" id="IPR027417">
    <property type="entry name" value="P-loop_NTPase"/>
</dbReference>
<evidence type="ECO:0000256" key="6">
    <source>
        <dbReference type="ARBA" id="ARBA00023136"/>
    </source>
</evidence>
<dbReference type="Proteomes" id="UP000638648">
    <property type="component" value="Unassembled WGS sequence"/>
</dbReference>
<keyword evidence="3" id="KW-0547">Nucleotide-binding</keyword>
<protein>
    <submittedName>
        <fullName evidence="9">ATP-binding cassette subfamily B protein</fullName>
    </submittedName>
</protein>
<dbReference type="PROSITE" id="PS00211">
    <property type="entry name" value="ABC_TRANSPORTER_1"/>
    <property type="match status" value="1"/>
</dbReference>
<dbReference type="SUPFAM" id="SSF52540">
    <property type="entry name" value="P-loop containing nucleoside triphosphate hydrolases"/>
    <property type="match status" value="1"/>
</dbReference>
<evidence type="ECO:0000313" key="10">
    <source>
        <dbReference type="Proteomes" id="UP000638648"/>
    </source>
</evidence>
<dbReference type="InterPro" id="IPR039421">
    <property type="entry name" value="Type_1_exporter"/>
</dbReference>
<dbReference type="PANTHER" id="PTHR43394">
    <property type="entry name" value="ATP-DEPENDENT PERMEASE MDL1, MITOCHONDRIAL"/>
    <property type="match status" value="1"/>
</dbReference>
<dbReference type="CDD" id="cd03228">
    <property type="entry name" value="ABCC_MRP_Like"/>
    <property type="match status" value="1"/>
</dbReference>
<dbReference type="Pfam" id="PF00005">
    <property type="entry name" value="ABC_tran"/>
    <property type="match status" value="1"/>
</dbReference>
<feature type="transmembrane region" description="Helical" evidence="7">
    <location>
        <begin position="250"/>
        <end position="269"/>
    </location>
</feature>
<dbReference type="InterPro" id="IPR036640">
    <property type="entry name" value="ABC1_TM_sf"/>
</dbReference>
<dbReference type="SUPFAM" id="SSF90123">
    <property type="entry name" value="ABC transporter transmembrane region"/>
    <property type="match status" value="1"/>
</dbReference>
<evidence type="ECO:0000256" key="4">
    <source>
        <dbReference type="ARBA" id="ARBA00022840"/>
    </source>
</evidence>
<organism evidence="9 10">
    <name type="scientific">Actinopolymorpha pittospori</name>
    <dbReference type="NCBI Taxonomy" id="648752"/>
    <lineage>
        <taxon>Bacteria</taxon>
        <taxon>Bacillati</taxon>
        <taxon>Actinomycetota</taxon>
        <taxon>Actinomycetes</taxon>
        <taxon>Propionibacteriales</taxon>
        <taxon>Actinopolymorphaceae</taxon>
        <taxon>Actinopolymorpha</taxon>
    </lineage>
</organism>
<keyword evidence="6 7" id="KW-0472">Membrane</keyword>
<dbReference type="GO" id="GO:0015421">
    <property type="term" value="F:ABC-type oligopeptide transporter activity"/>
    <property type="evidence" value="ECO:0007669"/>
    <property type="project" value="TreeGrafter"/>
</dbReference>
<dbReference type="PROSITE" id="PS50893">
    <property type="entry name" value="ABC_TRANSPORTER_2"/>
    <property type="match status" value="1"/>
</dbReference>
<keyword evidence="5 7" id="KW-1133">Transmembrane helix</keyword>
<dbReference type="Gene3D" id="3.40.50.300">
    <property type="entry name" value="P-loop containing nucleotide triphosphate hydrolases"/>
    <property type="match status" value="1"/>
</dbReference>
<dbReference type="InterPro" id="IPR003593">
    <property type="entry name" value="AAA+_ATPase"/>
</dbReference>
<evidence type="ECO:0000259" key="8">
    <source>
        <dbReference type="PROSITE" id="PS50893"/>
    </source>
</evidence>
<evidence type="ECO:0000256" key="3">
    <source>
        <dbReference type="ARBA" id="ARBA00022741"/>
    </source>
</evidence>